<dbReference type="Proteomes" id="UP000176389">
    <property type="component" value="Unassembled WGS sequence"/>
</dbReference>
<organism evidence="1 2">
    <name type="scientific">Candidatus Woykebacteria bacterium RBG_16_43_9</name>
    <dbReference type="NCBI Taxonomy" id="1802596"/>
    <lineage>
        <taxon>Bacteria</taxon>
        <taxon>Candidatus Woykeibacteriota</taxon>
    </lineage>
</organism>
<dbReference type="EMBL" id="MHCS01000044">
    <property type="protein sequence ID" value="OGY25607.1"/>
    <property type="molecule type" value="Genomic_DNA"/>
</dbReference>
<proteinExistence type="predicted"/>
<gene>
    <name evidence="1" type="ORF">A2Z11_04705</name>
</gene>
<sequence>MREEWDDPQKVGRELLRAILEQLSDGPKLDTDLSEQLWKKYWGSLASPLIMRQALHYLRTLGWLEYLPSGEGVRCGITELGRKQLATV</sequence>
<evidence type="ECO:0000313" key="2">
    <source>
        <dbReference type="Proteomes" id="UP000176389"/>
    </source>
</evidence>
<accession>A0A1G1WEA1</accession>
<dbReference type="STRING" id="1802596.A2Z11_04705"/>
<dbReference type="AlphaFoldDB" id="A0A1G1WEA1"/>
<name>A0A1G1WEA1_9BACT</name>
<comment type="caution">
    <text evidence="1">The sequence shown here is derived from an EMBL/GenBank/DDBJ whole genome shotgun (WGS) entry which is preliminary data.</text>
</comment>
<reference evidence="1 2" key="1">
    <citation type="journal article" date="2016" name="Nat. Commun.">
        <title>Thousands of microbial genomes shed light on interconnected biogeochemical processes in an aquifer system.</title>
        <authorList>
            <person name="Anantharaman K."/>
            <person name="Brown C.T."/>
            <person name="Hug L.A."/>
            <person name="Sharon I."/>
            <person name="Castelle C.J."/>
            <person name="Probst A.J."/>
            <person name="Thomas B.C."/>
            <person name="Singh A."/>
            <person name="Wilkins M.J."/>
            <person name="Karaoz U."/>
            <person name="Brodie E.L."/>
            <person name="Williams K.H."/>
            <person name="Hubbard S.S."/>
            <person name="Banfield J.F."/>
        </authorList>
    </citation>
    <scope>NUCLEOTIDE SEQUENCE [LARGE SCALE GENOMIC DNA]</scope>
</reference>
<evidence type="ECO:0000313" key="1">
    <source>
        <dbReference type="EMBL" id="OGY25607.1"/>
    </source>
</evidence>
<protein>
    <submittedName>
        <fullName evidence="1">Uncharacterized protein</fullName>
    </submittedName>
</protein>